<evidence type="ECO:0000313" key="6">
    <source>
        <dbReference type="EMBL" id="AUH65282.1"/>
    </source>
</evidence>
<keyword evidence="1" id="KW-0805">Transcription regulation</keyword>
<dbReference type="EMBL" id="CP025430">
    <property type="protein sequence ID" value="AUH65282.1"/>
    <property type="molecule type" value="Genomic_DNA"/>
</dbReference>
<evidence type="ECO:0000259" key="5">
    <source>
        <dbReference type="PROSITE" id="PS50977"/>
    </source>
</evidence>
<dbReference type="PRINTS" id="PR00455">
    <property type="entry name" value="HTHTETR"/>
</dbReference>
<organism evidence="6 7">
    <name type="scientific">Paracoccus zhejiangensis</name>
    <dbReference type="NCBI Taxonomy" id="1077935"/>
    <lineage>
        <taxon>Bacteria</taxon>
        <taxon>Pseudomonadati</taxon>
        <taxon>Pseudomonadota</taxon>
        <taxon>Alphaproteobacteria</taxon>
        <taxon>Rhodobacterales</taxon>
        <taxon>Paracoccaceae</taxon>
        <taxon>Paracoccus</taxon>
    </lineage>
</organism>
<dbReference type="OrthoDB" id="9779746at2"/>
<name>A0A2H5F175_9RHOB</name>
<evidence type="ECO:0000313" key="7">
    <source>
        <dbReference type="Proteomes" id="UP000234530"/>
    </source>
</evidence>
<dbReference type="KEGG" id="pzh:CX676_14840"/>
<keyword evidence="3" id="KW-0804">Transcription</keyword>
<dbReference type="InterPro" id="IPR036271">
    <property type="entry name" value="Tet_transcr_reg_TetR-rel_C_sf"/>
</dbReference>
<dbReference type="InterPro" id="IPR009057">
    <property type="entry name" value="Homeodomain-like_sf"/>
</dbReference>
<dbReference type="Proteomes" id="UP000234530">
    <property type="component" value="Chromosome"/>
</dbReference>
<gene>
    <name evidence="6" type="ORF">CX676_14840</name>
</gene>
<feature type="domain" description="HTH tetR-type" evidence="5">
    <location>
        <begin position="2"/>
        <end position="62"/>
    </location>
</feature>
<keyword evidence="2 4" id="KW-0238">DNA-binding</keyword>
<protein>
    <submittedName>
        <fullName evidence="6">TetR/AcrR family transcriptional regulator</fullName>
    </submittedName>
</protein>
<accession>A0A2H5F175</accession>
<dbReference type="Gene3D" id="1.10.357.10">
    <property type="entry name" value="Tetracycline Repressor, domain 2"/>
    <property type="match status" value="1"/>
</dbReference>
<dbReference type="AlphaFoldDB" id="A0A2H5F175"/>
<reference evidence="6 7" key="1">
    <citation type="journal article" date="2013" name="Antonie Van Leeuwenhoek">
        <title>Paracoccus zhejiangensis sp. nov., isolated from activated sludge in wastewater-treatment system.</title>
        <authorList>
            <person name="Wu Z.G."/>
            <person name="Zhang D.F."/>
            <person name="Liu Y.L."/>
            <person name="Wang F."/>
            <person name="Jiang X."/>
            <person name="Li C."/>
            <person name="Li S.P."/>
            <person name="Hong Q."/>
            <person name="Li W.J."/>
        </authorList>
    </citation>
    <scope>NUCLEOTIDE SEQUENCE [LARGE SCALE GENOMIC DNA]</scope>
    <source>
        <strain evidence="6 7">J6</strain>
    </source>
</reference>
<dbReference type="SUPFAM" id="SSF46689">
    <property type="entry name" value="Homeodomain-like"/>
    <property type="match status" value="1"/>
</dbReference>
<dbReference type="PROSITE" id="PS50977">
    <property type="entry name" value="HTH_TETR_2"/>
    <property type="match status" value="1"/>
</dbReference>
<dbReference type="PANTHER" id="PTHR47506">
    <property type="entry name" value="TRANSCRIPTIONAL REGULATORY PROTEIN"/>
    <property type="match status" value="1"/>
</dbReference>
<sequence length="185" mass="19377">MSDTTEAIMDAAEARIRAGGYTGFSFRELATDVGVKSASVHYHFPTKENLAAAVARRYKDRFLVAVEGDIDAGNDVVTAWKAGFRRALEGDGGMCLCGILGAAACALPDEVLSEARGFFEAGLAQMTARGLTTEKAAQVIATLEGAMLLANVLHSPAAFDEATAALGESHMASRDALWPENPPAA</sequence>
<evidence type="ECO:0000256" key="2">
    <source>
        <dbReference type="ARBA" id="ARBA00023125"/>
    </source>
</evidence>
<dbReference type="PANTHER" id="PTHR47506:SF6">
    <property type="entry name" value="HTH-TYPE TRANSCRIPTIONAL REPRESSOR NEMR"/>
    <property type="match status" value="1"/>
</dbReference>
<dbReference type="GO" id="GO:0003677">
    <property type="term" value="F:DNA binding"/>
    <property type="evidence" value="ECO:0007669"/>
    <property type="project" value="UniProtKB-UniRule"/>
</dbReference>
<evidence type="ECO:0000256" key="1">
    <source>
        <dbReference type="ARBA" id="ARBA00023015"/>
    </source>
</evidence>
<dbReference type="Pfam" id="PF00440">
    <property type="entry name" value="TetR_N"/>
    <property type="match status" value="1"/>
</dbReference>
<keyword evidence="7" id="KW-1185">Reference proteome</keyword>
<dbReference type="InterPro" id="IPR001647">
    <property type="entry name" value="HTH_TetR"/>
</dbReference>
<evidence type="ECO:0000256" key="4">
    <source>
        <dbReference type="PROSITE-ProRule" id="PRU00335"/>
    </source>
</evidence>
<dbReference type="RefSeq" id="WP_101753305.1">
    <property type="nucleotide sequence ID" value="NZ_CP025430.1"/>
</dbReference>
<proteinExistence type="predicted"/>
<evidence type="ECO:0000256" key="3">
    <source>
        <dbReference type="ARBA" id="ARBA00023163"/>
    </source>
</evidence>
<feature type="DNA-binding region" description="H-T-H motif" evidence="4">
    <location>
        <begin position="25"/>
        <end position="44"/>
    </location>
</feature>
<dbReference type="SUPFAM" id="SSF48498">
    <property type="entry name" value="Tetracyclin repressor-like, C-terminal domain"/>
    <property type="match status" value="1"/>
</dbReference>